<dbReference type="KEGG" id="kcm:ABWK59_30895"/>
<dbReference type="AlphaFoldDB" id="A0AAU8K4Q3"/>
<dbReference type="RefSeq" id="WP_354643953.1">
    <property type="nucleotide sequence ID" value="NZ_CP159872.1"/>
</dbReference>
<gene>
    <name evidence="1" type="ORF">ABWK59_30895</name>
</gene>
<name>A0AAU8K4Q3_9ACTN</name>
<accession>A0AAU8K4Q3</accession>
<organism evidence="1">
    <name type="scientific">Kitasatospora camelliae</name>
    <dbReference type="NCBI Taxonomy" id="3156397"/>
    <lineage>
        <taxon>Bacteria</taxon>
        <taxon>Bacillati</taxon>
        <taxon>Actinomycetota</taxon>
        <taxon>Actinomycetes</taxon>
        <taxon>Kitasatosporales</taxon>
        <taxon>Streptomycetaceae</taxon>
        <taxon>Kitasatospora</taxon>
    </lineage>
</organism>
<sequence length="70" mass="7344">MSADITRAAAIRGAAIVFAEARAARDALTPRQAAEAAYYPGHRLGSVDAIEQLIIRQRQQAAAKATPLAA</sequence>
<reference evidence="1" key="1">
    <citation type="submission" date="2024-06" db="EMBL/GenBank/DDBJ databases">
        <title>The genome sequences of Kitasatospora sp. strain HUAS MG31.</title>
        <authorList>
            <person name="Mo P."/>
        </authorList>
    </citation>
    <scope>NUCLEOTIDE SEQUENCE</scope>
    <source>
        <strain evidence="1">HUAS MG31</strain>
    </source>
</reference>
<evidence type="ECO:0000313" key="1">
    <source>
        <dbReference type="EMBL" id="XCM83018.1"/>
    </source>
</evidence>
<proteinExistence type="predicted"/>
<evidence type="ECO:0008006" key="2">
    <source>
        <dbReference type="Google" id="ProtNLM"/>
    </source>
</evidence>
<dbReference type="EMBL" id="CP159872">
    <property type="protein sequence ID" value="XCM83018.1"/>
    <property type="molecule type" value="Genomic_DNA"/>
</dbReference>
<protein>
    <recommendedName>
        <fullName evidence="2">Antitoxin VbhA domain-containing protein</fullName>
    </recommendedName>
</protein>